<sequence>MERYGKKAYEKPRIKQNKLLLSSHNHGSRKNGLLIKVKYTKTHVGHDCELGRLSLTTSDRLKIASKINAKIPFDAILDEVRSSVNENLKRIDLLTRKDLFNIERDFNLNKDSVRHANDAQSVDCWVKEMCETGDTIVRLYKSQGMLCEEHPSLHVNDFALVLMTDAQKEILKLFGNNIICIDGTHGTNAYDFELTTIMTIFADIRIQPKTFMSDMADNYYNAWLNVMIPVDHRLYCCWHVDRAWRKNLVKIKNQEKRVEVYKGLRTLLEEIDEKAFGLMLDSFSLKLNLDPETKDFGVYFQMFSKKDIYKRWAYCCRLYAGVNTNMHLERKCKIFEKWYGLLNVL</sequence>
<dbReference type="AlphaFoldDB" id="A0A8I6SP52"/>
<reference evidence="1" key="1">
    <citation type="submission" date="2022-01" db="UniProtKB">
        <authorList>
            <consortium name="EnsemblMetazoa"/>
        </authorList>
    </citation>
    <scope>IDENTIFICATION</scope>
</reference>
<organism evidence="1 2">
    <name type="scientific">Cimex lectularius</name>
    <name type="common">Bed bug</name>
    <name type="synonym">Acanthia lectularia</name>
    <dbReference type="NCBI Taxonomy" id="79782"/>
    <lineage>
        <taxon>Eukaryota</taxon>
        <taxon>Metazoa</taxon>
        <taxon>Ecdysozoa</taxon>
        <taxon>Arthropoda</taxon>
        <taxon>Hexapoda</taxon>
        <taxon>Insecta</taxon>
        <taxon>Pterygota</taxon>
        <taxon>Neoptera</taxon>
        <taxon>Paraneoptera</taxon>
        <taxon>Hemiptera</taxon>
        <taxon>Heteroptera</taxon>
        <taxon>Panheteroptera</taxon>
        <taxon>Cimicomorpha</taxon>
        <taxon>Cimicidae</taxon>
        <taxon>Cimex</taxon>
    </lineage>
</organism>
<evidence type="ECO:0000313" key="1">
    <source>
        <dbReference type="EnsemblMetazoa" id="XP_024085645.1"/>
    </source>
</evidence>
<accession>A0A8I6SP52</accession>
<dbReference type="EnsemblMetazoa" id="XM_024229877.1">
    <property type="protein sequence ID" value="XP_024085645.1"/>
    <property type="gene ID" value="LOC112128091"/>
</dbReference>
<dbReference type="KEGG" id="clec:112128091"/>
<dbReference type="GeneID" id="112128091"/>
<protein>
    <recommendedName>
        <fullName evidence="3">MULE transposase domain-containing protein</fullName>
    </recommendedName>
</protein>
<proteinExistence type="predicted"/>
<evidence type="ECO:0000313" key="2">
    <source>
        <dbReference type="Proteomes" id="UP000494040"/>
    </source>
</evidence>
<name>A0A8I6SP52_CIMLE</name>
<dbReference type="OMA" id="MTIFADI"/>
<dbReference type="Proteomes" id="UP000494040">
    <property type="component" value="Unassembled WGS sequence"/>
</dbReference>
<dbReference type="OrthoDB" id="10031901at2759"/>
<dbReference type="RefSeq" id="XP_024085645.1">
    <property type="nucleotide sequence ID" value="XM_024229877.1"/>
</dbReference>
<evidence type="ECO:0008006" key="3">
    <source>
        <dbReference type="Google" id="ProtNLM"/>
    </source>
</evidence>
<dbReference type="InterPro" id="IPR052797">
    <property type="entry name" value="RegFact_GeneExpr_CellDeath"/>
</dbReference>
<keyword evidence="2" id="KW-1185">Reference proteome</keyword>
<dbReference type="PANTHER" id="PTHR33936:SF24">
    <property type="entry name" value="C2H2-TYPE DOMAIN-CONTAINING PROTEIN"/>
    <property type="match status" value="1"/>
</dbReference>
<dbReference type="PANTHER" id="PTHR33936">
    <property type="entry name" value="PROTEIN CBG17840"/>
    <property type="match status" value="1"/>
</dbReference>